<name>A0A6N7YLV4_9PSEU</name>
<gene>
    <name evidence="3" type="ORF">GKO32_07935</name>
</gene>
<dbReference type="Proteomes" id="UP000440096">
    <property type="component" value="Unassembled WGS sequence"/>
</dbReference>
<reference evidence="3 4" key="1">
    <citation type="submission" date="2019-11" db="EMBL/GenBank/DDBJ databases">
        <title>Draft genome of Amycolatopsis RM579.</title>
        <authorList>
            <person name="Duangmal K."/>
            <person name="Mingma R."/>
        </authorList>
    </citation>
    <scope>NUCLEOTIDE SEQUENCE [LARGE SCALE GENOMIC DNA]</scope>
    <source>
        <strain evidence="3 4">RM579</strain>
    </source>
</reference>
<dbReference type="EMBL" id="WMBA01000008">
    <property type="protein sequence ID" value="MTD53907.1"/>
    <property type="molecule type" value="Genomic_DNA"/>
</dbReference>
<keyword evidence="2" id="KW-0812">Transmembrane</keyword>
<evidence type="ECO:0000313" key="3">
    <source>
        <dbReference type="EMBL" id="MTD53907.1"/>
    </source>
</evidence>
<evidence type="ECO:0000313" key="4">
    <source>
        <dbReference type="Proteomes" id="UP000440096"/>
    </source>
</evidence>
<keyword evidence="2" id="KW-1133">Transmembrane helix</keyword>
<accession>A0A6N7YLV4</accession>
<proteinExistence type="predicted"/>
<dbReference type="OrthoDB" id="3557251at2"/>
<feature type="region of interest" description="Disordered" evidence="1">
    <location>
        <begin position="239"/>
        <end position="261"/>
    </location>
</feature>
<comment type="caution">
    <text evidence="3">The sequence shown here is derived from an EMBL/GenBank/DDBJ whole genome shotgun (WGS) entry which is preliminary data.</text>
</comment>
<dbReference type="RefSeq" id="WP_154756140.1">
    <property type="nucleotide sequence ID" value="NZ_WMBA01000008.1"/>
</dbReference>
<feature type="transmembrane region" description="Helical" evidence="2">
    <location>
        <begin position="38"/>
        <end position="59"/>
    </location>
</feature>
<organism evidence="3 4">
    <name type="scientific">Amycolatopsis pithecellobii</name>
    <dbReference type="NCBI Taxonomy" id="664692"/>
    <lineage>
        <taxon>Bacteria</taxon>
        <taxon>Bacillati</taxon>
        <taxon>Actinomycetota</taxon>
        <taxon>Actinomycetes</taxon>
        <taxon>Pseudonocardiales</taxon>
        <taxon>Pseudonocardiaceae</taxon>
        <taxon>Amycolatopsis</taxon>
    </lineage>
</organism>
<evidence type="ECO:0000256" key="2">
    <source>
        <dbReference type="SAM" id="Phobius"/>
    </source>
</evidence>
<sequence>MNDLFDLPSERPLPDAVRIRARQRVLNGIRQDHGRGRWAMVAAAVVILALVVSAGSFAIRQGDSRPVGESGPPPTGNTWLTPDEQYEVQRGVAPPAVAARCAAQRPAEAVRWQPLLTASLHGVTVVAFATSEGPVFCETTPATVTVSAPAGGDTGGDVRATFISSLGTVAGVMNPQFTTLSVGPGAGSAERSLAGVENGVFVVPNGLPRGSRGLTFYVGGSPKAQGGARSVPPGAIPAAVPAVTDRPGTPGERSTPDGRRLDDCFARSPFPVADAADWQPTYSQALNEHETAQLGKYGSLLAICIIDDSPRGSGVRLKIDDETAGNGFRDHEATPGPLLFTTSVFYAFRGKPSGASVSDTVAVAGMTKSPNVVSVSLSRRESAPVQSPVHNGTFLLPDVDLGEKVPGAEPTSTITAYDAQGQVLGTTVISL</sequence>
<dbReference type="AlphaFoldDB" id="A0A6N7YLV4"/>
<keyword evidence="2" id="KW-0472">Membrane</keyword>
<evidence type="ECO:0000256" key="1">
    <source>
        <dbReference type="SAM" id="MobiDB-lite"/>
    </source>
</evidence>
<keyword evidence="4" id="KW-1185">Reference proteome</keyword>
<protein>
    <submittedName>
        <fullName evidence="3">Uncharacterized protein</fullName>
    </submittedName>
</protein>